<keyword evidence="3" id="KW-1185">Reference proteome</keyword>
<protein>
    <submittedName>
        <fullName evidence="2">Uncharacterized protein</fullName>
    </submittedName>
</protein>
<name>A0A1S1HMT0_PROST</name>
<keyword evidence="1" id="KW-1133">Transmembrane helix</keyword>
<feature type="transmembrane region" description="Helical" evidence="1">
    <location>
        <begin position="64"/>
        <end position="83"/>
    </location>
</feature>
<sequence>MSIKNKLQKIREENEAKGLNDPALFKQRLLNGGFGLAKTFWLFWFLPILFLNIVEFFITKKVTLNKVEALILIWDVCCFYFIVKIPNRRAWYYVALVVIALDILAGIAVNFLL</sequence>
<keyword evidence="1" id="KW-0472">Membrane</keyword>
<keyword evidence="1" id="KW-0812">Transmembrane</keyword>
<evidence type="ECO:0000313" key="2">
    <source>
        <dbReference type="EMBL" id="OHT22721.1"/>
    </source>
</evidence>
<dbReference type="AlphaFoldDB" id="A0A1S1HMT0"/>
<reference evidence="2 3" key="1">
    <citation type="submission" date="2016-03" db="EMBL/GenBank/DDBJ databases">
        <title>Genome sequence of Providencia stuartii strain, isolated from the salivary glands of larval Lucilia sericata.</title>
        <authorList>
            <person name="Yuan Y."/>
            <person name="Zhang Y."/>
            <person name="Fu S."/>
            <person name="Crippen T.L."/>
            <person name="Visi D."/>
            <person name="Benbow M.E."/>
            <person name="Allen M."/>
            <person name="Tomberlin J.K."/>
            <person name="Sze S.-H."/>
            <person name="Tarone A.M."/>
        </authorList>
    </citation>
    <scope>NUCLEOTIDE SEQUENCE [LARGE SCALE GENOMIC DNA]</scope>
    <source>
        <strain evidence="2 3">Crippen</strain>
    </source>
</reference>
<accession>A0A1S1HMT0</accession>
<dbReference type="EMBL" id="LVIE01000212">
    <property type="protein sequence ID" value="OHT22721.1"/>
    <property type="molecule type" value="Genomic_DNA"/>
</dbReference>
<dbReference type="Proteomes" id="UP000179588">
    <property type="component" value="Unassembled WGS sequence"/>
</dbReference>
<evidence type="ECO:0000256" key="1">
    <source>
        <dbReference type="SAM" id="Phobius"/>
    </source>
</evidence>
<proteinExistence type="predicted"/>
<organism evidence="2 3">
    <name type="scientific">Providencia stuartii</name>
    <dbReference type="NCBI Taxonomy" id="588"/>
    <lineage>
        <taxon>Bacteria</taxon>
        <taxon>Pseudomonadati</taxon>
        <taxon>Pseudomonadota</taxon>
        <taxon>Gammaproteobacteria</taxon>
        <taxon>Enterobacterales</taxon>
        <taxon>Morganellaceae</taxon>
        <taxon>Providencia</taxon>
    </lineage>
</organism>
<feature type="transmembrane region" description="Helical" evidence="1">
    <location>
        <begin position="36"/>
        <end position="58"/>
    </location>
</feature>
<gene>
    <name evidence="2" type="ORF">A3Q29_09455</name>
</gene>
<evidence type="ECO:0000313" key="3">
    <source>
        <dbReference type="Proteomes" id="UP000179588"/>
    </source>
</evidence>
<feature type="transmembrane region" description="Helical" evidence="1">
    <location>
        <begin position="90"/>
        <end position="112"/>
    </location>
</feature>
<comment type="caution">
    <text evidence="2">The sequence shown here is derived from an EMBL/GenBank/DDBJ whole genome shotgun (WGS) entry which is preliminary data.</text>
</comment>